<evidence type="ECO:0000313" key="3">
    <source>
        <dbReference type="Proteomes" id="UP001256588"/>
    </source>
</evidence>
<protein>
    <recommendedName>
        <fullName evidence="4">TonB C-terminal domain-containing protein</fullName>
    </recommendedName>
</protein>
<feature type="signal peptide" evidence="1">
    <location>
        <begin position="1"/>
        <end position="26"/>
    </location>
</feature>
<comment type="caution">
    <text evidence="2">The sequence shown here is derived from an EMBL/GenBank/DDBJ whole genome shotgun (WGS) entry which is preliminary data.</text>
</comment>
<keyword evidence="3" id="KW-1185">Reference proteome</keyword>
<proteinExistence type="predicted"/>
<keyword evidence="1" id="KW-0732">Signal</keyword>
<dbReference type="SUPFAM" id="SSF74653">
    <property type="entry name" value="TolA/TonB C-terminal domain"/>
    <property type="match status" value="1"/>
</dbReference>
<feature type="chain" id="PRO_5046707405" description="TonB C-terminal domain-containing protein" evidence="1">
    <location>
        <begin position="27"/>
        <end position="125"/>
    </location>
</feature>
<gene>
    <name evidence="2" type="ORF">J2W68_000426</name>
</gene>
<dbReference type="Proteomes" id="UP001256588">
    <property type="component" value="Unassembled WGS sequence"/>
</dbReference>
<reference evidence="2 3" key="1">
    <citation type="submission" date="2023-07" db="EMBL/GenBank/DDBJ databases">
        <title>Sorghum-associated microbial communities from plants grown in Nebraska, USA.</title>
        <authorList>
            <person name="Schachtman D."/>
        </authorList>
    </citation>
    <scope>NUCLEOTIDE SEQUENCE [LARGE SCALE GENOMIC DNA]</scope>
    <source>
        <strain evidence="2 3">4099</strain>
    </source>
</reference>
<dbReference type="EMBL" id="JAVDWO010000001">
    <property type="protein sequence ID" value="MDR7191724.1"/>
    <property type="molecule type" value="Genomic_DNA"/>
</dbReference>
<sequence length="125" mass="13249">MARTVAFGLSGLLLAGAALTSRHAYANDAHDDVLRARYGAALREAIQSAWLVPEGISADARCRIVIQQVPGGDVVAVDTLPDCGFDAPARQSLLRAVQRAAPLPYVGFEPVFSRSLILTFTSAAR</sequence>
<organism evidence="2 3">
    <name type="scientific">Luteimonas terrae</name>
    <dbReference type="NCBI Taxonomy" id="1530191"/>
    <lineage>
        <taxon>Bacteria</taxon>
        <taxon>Pseudomonadati</taxon>
        <taxon>Pseudomonadota</taxon>
        <taxon>Gammaproteobacteria</taxon>
        <taxon>Lysobacterales</taxon>
        <taxon>Lysobacteraceae</taxon>
        <taxon>Luteimonas</taxon>
    </lineage>
</organism>
<dbReference type="RefSeq" id="WP_310232268.1">
    <property type="nucleotide sequence ID" value="NZ_JAVDWO010000001.1"/>
</dbReference>
<dbReference type="Pfam" id="PF13103">
    <property type="entry name" value="TonB_2"/>
    <property type="match status" value="1"/>
</dbReference>
<evidence type="ECO:0008006" key="4">
    <source>
        <dbReference type="Google" id="ProtNLM"/>
    </source>
</evidence>
<evidence type="ECO:0000256" key="1">
    <source>
        <dbReference type="SAM" id="SignalP"/>
    </source>
</evidence>
<accession>A0ABU1XSI5</accession>
<evidence type="ECO:0000313" key="2">
    <source>
        <dbReference type="EMBL" id="MDR7191724.1"/>
    </source>
</evidence>
<name>A0ABU1XSI5_9GAMM</name>
<dbReference type="Gene3D" id="3.30.1150.10">
    <property type="match status" value="1"/>
</dbReference>